<gene>
    <name evidence="2" type="ORF">J3U88_25445</name>
</gene>
<keyword evidence="2" id="KW-0808">Transferase</keyword>
<accession>A0A8J7QPQ5</accession>
<dbReference type="Gene3D" id="3.40.50.150">
    <property type="entry name" value="Vaccinia Virus protein VP39"/>
    <property type="match status" value="1"/>
</dbReference>
<dbReference type="PANTHER" id="PTHR43861">
    <property type="entry name" value="TRANS-ACONITATE 2-METHYLTRANSFERASE-RELATED"/>
    <property type="match status" value="1"/>
</dbReference>
<evidence type="ECO:0000256" key="1">
    <source>
        <dbReference type="SAM" id="MobiDB-lite"/>
    </source>
</evidence>
<dbReference type="EMBL" id="JAFREP010000028">
    <property type="protein sequence ID" value="MBO1321850.1"/>
    <property type="molecule type" value="Genomic_DNA"/>
</dbReference>
<sequence>MDKKPIHRDELDQSLGADPQAYARRTGRDELEKRFSEASKRLPRDGGAIDPTILEDRNCPLCGEIESHHRHGSYGFSIQACGICGFEFIRPILSPAFAHTEAGKAWHAALSVDHLAFITREFYRRCAALRFEFELQHLLRHVPDAAPPEHFIEIGASVGIGLTVARDYGLTPVGIEPDAEAFALAKQTGAEVHHAFFPMPGLQQDHFDIAMSLDVLEHIAEPVEFLLEIRKLLKPGGLVGIQVPNAAALITRIEGYTNQIYNGLIHVNYFDPKSLDQMAEVAGLEKVHTFTFLSELGKCRSYDPNLIASLLKASHPHLDPFQALHQDWINDEGLGYKVFGIYRRPQTQ</sequence>
<name>A0A8J7QPQ5_9BACT</name>
<reference evidence="2" key="1">
    <citation type="submission" date="2021-03" db="EMBL/GenBank/DDBJ databases">
        <authorList>
            <person name="Wang G."/>
        </authorList>
    </citation>
    <scope>NUCLEOTIDE SEQUENCE</scope>
    <source>
        <strain evidence="2">KCTC 12899</strain>
    </source>
</reference>
<proteinExistence type="predicted"/>
<dbReference type="Proteomes" id="UP000664417">
    <property type="component" value="Unassembled WGS sequence"/>
</dbReference>
<feature type="region of interest" description="Disordered" evidence="1">
    <location>
        <begin position="1"/>
        <end position="47"/>
    </location>
</feature>
<comment type="caution">
    <text evidence="2">The sequence shown here is derived from an EMBL/GenBank/DDBJ whole genome shotgun (WGS) entry which is preliminary data.</text>
</comment>
<dbReference type="CDD" id="cd02440">
    <property type="entry name" value="AdoMet_MTases"/>
    <property type="match status" value="1"/>
</dbReference>
<dbReference type="Pfam" id="PF13489">
    <property type="entry name" value="Methyltransf_23"/>
    <property type="match status" value="1"/>
</dbReference>
<dbReference type="GO" id="GO:0032259">
    <property type="term" value="P:methylation"/>
    <property type="evidence" value="ECO:0007669"/>
    <property type="project" value="UniProtKB-KW"/>
</dbReference>
<protein>
    <submittedName>
        <fullName evidence="2">Class I SAM-dependent methyltransferase</fullName>
    </submittedName>
</protein>
<evidence type="ECO:0000313" key="2">
    <source>
        <dbReference type="EMBL" id="MBO1321850.1"/>
    </source>
</evidence>
<feature type="compositionally biased region" description="Basic and acidic residues" evidence="1">
    <location>
        <begin position="1"/>
        <end position="11"/>
    </location>
</feature>
<dbReference type="GO" id="GO:0008168">
    <property type="term" value="F:methyltransferase activity"/>
    <property type="evidence" value="ECO:0007669"/>
    <property type="project" value="UniProtKB-KW"/>
</dbReference>
<dbReference type="AlphaFoldDB" id="A0A8J7QPQ5"/>
<organism evidence="2 3">
    <name type="scientific">Acanthopleuribacter pedis</name>
    <dbReference type="NCBI Taxonomy" id="442870"/>
    <lineage>
        <taxon>Bacteria</taxon>
        <taxon>Pseudomonadati</taxon>
        <taxon>Acidobacteriota</taxon>
        <taxon>Holophagae</taxon>
        <taxon>Acanthopleuribacterales</taxon>
        <taxon>Acanthopleuribacteraceae</taxon>
        <taxon>Acanthopleuribacter</taxon>
    </lineage>
</organism>
<dbReference type="RefSeq" id="WP_207861823.1">
    <property type="nucleotide sequence ID" value="NZ_JAFREP010000028.1"/>
</dbReference>
<dbReference type="PANTHER" id="PTHR43861:SF6">
    <property type="entry name" value="METHYLTRANSFERASE TYPE 11"/>
    <property type="match status" value="1"/>
</dbReference>
<keyword evidence="2" id="KW-0489">Methyltransferase</keyword>
<dbReference type="InterPro" id="IPR029063">
    <property type="entry name" value="SAM-dependent_MTases_sf"/>
</dbReference>
<dbReference type="SUPFAM" id="SSF53335">
    <property type="entry name" value="S-adenosyl-L-methionine-dependent methyltransferases"/>
    <property type="match status" value="1"/>
</dbReference>
<evidence type="ECO:0000313" key="3">
    <source>
        <dbReference type="Proteomes" id="UP000664417"/>
    </source>
</evidence>
<keyword evidence="3" id="KW-1185">Reference proteome</keyword>
<feature type="compositionally biased region" description="Basic and acidic residues" evidence="1">
    <location>
        <begin position="26"/>
        <end position="44"/>
    </location>
</feature>